<dbReference type="GO" id="GO:0003723">
    <property type="term" value="F:RNA binding"/>
    <property type="evidence" value="ECO:0007669"/>
    <property type="project" value="TreeGrafter"/>
</dbReference>
<gene>
    <name evidence="12" type="ORF">SAMN02745164_01840</name>
</gene>
<dbReference type="InterPro" id="IPR038257">
    <property type="entry name" value="CRISPR-assoc_Cas3_HD_sf"/>
</dbReference>
<evidence type="ECO:0000259" key="11">
    <source>
        <dbReference type="PROSITE" id="PS51643"/>
    </source>
</evidence>
<evidence type="ECO:0000256" key="6">
    <source>
        <dbReference type="ARBA" id="ARBA00022801"/>
    </source>
</evidence>
<dbReference type="STRING" id="1122195.SAMN02745164_01840"/>
<evidence type="ECO:0000256" key="2">
    <source>
        <dbReference type="ARBA" id="ARBA00009046"/>
    </source>
</evidence>
<evidence type="ECO:0000256" key="7">
    <source>
        <dbReference type="ARBA" id="ARBA00022806"/>
    </source>
</evidence>
<dbReference type="GO" id="GO:0004519">
    <property type="term" value="F:endonuclease activity"/>
    <property type="evidence" value="ECO:0007669"/>
    <property type="project" value="UniProtKB-KW"/>
</dbReference>
<keyword evidence="3" id="KW-0540">Nuclease</keyword>
<dbReference type="InterPro" id="IPR054712">
    <property type="entry name" value="Cas3-like_dom"/>
</dbReference>
<organism evidence="12 13">
    <name type="scientific">Marinitoga hydrogenitolerans (strain DSM 16785 / JCM 12826 / AT1271)</name>
    <dbReference type="NCBI Taxonomy" id="1122195"/>
    <lineage>
        <taxon>Bacteria</taxon>
        <taxon>Thermotogati</taxon>
        <taxon>Thermotogota</taxon>
        <taxon>Thermotogae</taxon>
        <taxon>Petrotogales</taxon>
        <taxon>Petrotogaceae</taxon>
        <taxon>Marinitoga</taxon>
    </lineage>
</organism>
<keyword evidence="5" id="KW-0547">Nucleotide-binding</keyword>
<dbReference type="Gene3D" id="3.40.50.300">
    <property type="entry name" value="P-loop containing nucleotide triphosphate hydrolases"/>
    <property type="match status" value="2"/>
</dbReference>
<dbReference type="PANTHER" id="PTHR47963:SF9">
    <property type="entry name" value="CRISPR-ASSOCIATED ENDONUCLEASE_HELICASE CAS3"/>
    <property type="match status" value="1"/>
</dbReference>
<proteinExistence type="inferred from homology"/>
<dbReference type="NCBIfam" id="TIGR01596">
    <property type="entry name" value="cas3_HD"/>
    <property type="match status" value="1"/>
</dbReference>
<dbReference type="InterPro" id="IPR006674">
    <property type="entry name" value="HD_domain"/>
</dbReference>
<dbReference type="PROSITE" id="PS51643">
    <property type="entry name" value="HD_CAS3"/>
    <property type="match status" value="1"/>
</dbReference>
<evidence type="ECO:0000256" key="4">
    <source>
        <dbReference type="ARBA" id="ARBA00022723"/>
    </source>
</evidence>
<dbReference type="OrthoDB" id="9810236at2"/>
<dbReference type="Pfam" id="PF00270">
    <property type="entry name" value="DEAD"/>
    <property type="match status" value="1"/>
</dbReference>
<dbReference type="SUPFAM" id="SSF109604">
    <property type="entry name" value="HD-domain/PDEase-like"/>
    <property type="match status" value="1"/>
</dbReference>
<comment type="similarity">
    <text evidence="2">In the central section; belongs to the CRISPR-associated helicase Cas3 family.</text>
</comment>
<evidence type="ECO:0000313" key="12">
    <source>
        <dbReference type="EMBL" id="SHF12790.1"/>
    </source>
</evidence>
<dbReference type="GO" id="GO:0046872">
    <property type="term" value="F:metal ion binding"/>
    <property type="evidence" value="ECO:0007669"/>
    <property type="project" value="UniProtKB-KW"/>
</dbReference>
<comment type="caution">
    <text evidence="12">The sequence shown here is derived from an EMBL/GenBank/DDBJ whole genome shotgun (WGS) entry which is preliminary data.</text>
</comment>
<protein>
    <submittedName>
        <fullName evidence="12">CRISPR-associated endonuclease/helicase Cas3</fullName>
    </submittedName>
</protein>
<dbReference type="GO" id="GO:0016787">
    <property type="term" value="F:hydrolase activity"/>
    <property type="evidence" value="ECO:0007669"/>
    <property type="project" value="UniProtKB-KW"/>
</dbReference>
<dbReference type="EMBL" id="FQUI01000037">
    <property type="protein sequence ID" value="SHF12790.1"/>
    <property type="molecule type" value="Genomic_DNA"/>
</dbReference>
<keyword evidence="12" id="KW-0255">Endonuclease</keyword>
<dbReference type="Pfam" id="PF22590">
    <property type="entry name" value="Cas3-like_C_2"/>
    <property type="match status" value="1"/>
</dbReference>
<reference evidence="12" key="1">
    <citation type="submission" date="2016-11" db="EMBL/GenBank/DDBJ databases">
        <authorList>
            <person name="Varghese N."/>
            <person name="Submissions S."/>
        </authorList>
    </citation>
    <scope>NUCLEOTIDE SEQUENCE [LARGE SCALE GENOMIC DNA]</scope>
    <source>
        <strain evidence="12">DSM 16785</strain>
    </source>
</reference>
<dbReference type="NCBIfam" id="TIGR01587">
    <property type="entry name" value="cas3_core"/>
    <property type="match status" value="1"/>
</dbReference>
<dbReference type="SMART" id="SM00487">
    <property type="entry name" value="DEXDc"/>
    <property type="match status" value="1"/>
</dbReference>
<dbReference type="PROSITE" id="PS51192">
    <property type="entry name" value="HELICASE_ATP_BIND_1"/>
    <property type="match status" value="1"/>
</dbReference>
<comment type="similarity">
    <text evidence="1">In the N-terminal section; belongs to the CRISPR-associated nuclease Cas3-HD family.</text>
</comment>
<dbReference type="InterPro" id="IPR050547">
    <property type="entry name" value="DEAD_box_RNA_helicases"/>
</dbReference>
<dbReference type="InterPro" id="IPR006483">
    <property type="entry name" value="CRISPR-assoc_Cas3_HD"/>
</dbReference>
<dbReference type="SUPFAM" id="SSF52540">
    <property type="entry name" value="P-loop containing nucleoside triphosphate hydrolases"/>
    <property type="match status" value="1"/>
</dbReference>
<dbReference type="AlphaFoldDB" id="A0A1M4Z449"/>
<name>A0A1M4Z449_MARH1</name>
<dbReference type="Gene3D" id="1.10.3210.30">
    <property type="match status" value="1"/>
</dbReference>
<dbReference type="PANTHER" id="PTHR47963">
    <property type="entry name" value="DEAD-BOX ATP-DEPENDENT RNA HELICASE 47, MITOCHONDRIAL"/>
    <property type="match status" value="1"/>
</dbReference>
<evidence type="ECO:0000256" key="1">
    <source>
        <dbReference type="ARBA" id="ARBA00006847"/>
    </source>
</evidence>
<evidence type="ECO:0000256" key="8">
    <source>
        <dbReference type="ARBA" id="ARBA00022840"/>
    </source>
</evidence>
<keyword evidence="9" id="KW-0051">Antiviral defense</keyword>
<dbReference type="RefSeq" id="WP_072865635.1">
    <property type="nucleotide sequence ID" value="NZ_FQUI01000037.1"/>
</dbReference>
<dbReference type="CDD" id="cd09641">
    <property type="entry name" value="Cas3''_I"/>
    <property type="match status" value="1"/>
</dbReference>
<dbReference type="InterPro" id="IPR027417">
    <property type="entry name" value="P-loop_NTPase"/>
</dbReference>
<feature type="domain" description="HD Cas3-type" evidence="11">
    <location>
        <begin position="6"/>
        <end position="181"/>
    </location>
</feature>
<keyword evidence="13" id="KW-1185">Reference proteome</keyword>
<evidence type="ECO:0000313" key="13">
    <source>
        <dbReference type="Proteomes" id="UP000184334"/>
    </source>
</evidence>
<dbReference type="InterPro" id="IPR011545">
    <property type="entry name" value="DEAD/DEAH_box_helicase_dom"/>
</dbReference>
<dbReference type="GO" id="GO:0051607">
    <property type="term" value="P:defense response to virus"/>
    <property type="evidence" value="ECO:0007669"/>
    <property type="project" value="UniProtKB-KW"/>
</dbReference>
<dbReference type="InterPro" id="IPR014001">
    <property type="entry name" value="Helicase_ATP-bd"/>
</dbReference>
<dbReference type="InterPro" id="IPR006474">
    <property type="entry name" value="Helicase_Cas3_CRISPR-ass_core"/>
</dbReference>
<evidence type="ECO:0000256" key="5">
    <source>
        <dbReference type="ARBA" id="ARBA00022741"/>
    </source>
</evidence>
<keyword evidence="6" id="KW-0378">Hydrolase</keyword>
<feature type="domain" description="Helicase ATP-binding" evidence="10">
    <location>
        <begin position="212"/>
        <end position="396"/>
    </location>
</feature>
<dbReference type="GO" id="GO:0005524">
    <property type="term" value="F:ATP binding"/>
    <property type="evidence" value="ECO:0007669"/>
    <property type="project" value="UniProtKB-KW"/>
</dbReference>
<dbReference type="GO" id="GO:0003724">
    <property type="term" value="F:RNA helicase activity"/>
    <property type="evidence" value="ECO:0007669"/>
    <property type="project" value="TreeGrafter"/>
</dbReference>
<dbReference type="Pfam" id="PF01966">
    <property type="entry name" value="HD"/>
    <property type="match status" value="1"/>
</dbReference>
<dbReference type="Proteomes" id="UP000184334">
    <property type="component" value="Unassembled WGS sequence"/>
</dbReference>
<keyword evidence="8" id="KW-0067">ATP-binding</keyword>
<accession>A0A1M4Z449</accession>
<keyword evidence="7" id="KW-0347">Helicase</keyword>
<evidence type="ECO:0000259" key="10">
    <source>
        <dbReference type="PROSITE" id="PS51192"/>
    </source>
</evidence>
<sequence>MCFLAKSNPEETIQEHTDKLLNQLEKLKKTYPSIDVNWDLLRYACLYHDIGKINIYFQEKLKNNKRNSKEIPHSLLSILFLDPEELSNYFDDSDIQILYQAIAYHHERDFSEYLNGTIEEEYDNLREQLKKFNYDKLPNLKLSDYIDDYYFSLGDRIYKENQELFKKYVLTKGFLNRIDYAASAGVDVEIKNDFLIENLNQLGYTWNDLQKFMIQHREENVIAVAQTGMGKTEAGLLWIGNKKGFYTLPLKVAINAIYDRITEKILKGNNINKVGILHSDTYSEYLKREKNFDDIDINYYFSATRQFSLALTVTTLDQLFDIVYGYKGFEIKLATLSYSKIVLDEVQMYSPDLLAYLIIGLKIITKFGGKFSILTATLPNILIDELKKQKINFIMPQKEFINDEIRHSMKVIKEKINAEFIYKKYNNQRILVICNTVKQAQELYLELLNIGIEKSEINLLHSKFIKKDREKKEIEIQKMGNNYNSKGIWISTQIVEASLDIDFDLLITELSDLNSLFQRMGRVYRKRYWKEEGYNIYVFIGDENEKCSGVGNVIDKDIFELSKNKVKSIDGILTEEEKIKLINSTYTYDNLKNTKYYNVLKTTLDYVNTFDLYELEKKEVRKRFRNIDNTLIIPEPIFNENKNIIEKLINEYNDSIKDKKEKYLIKNEILKYTTTILFRTLNKIGEVKINKHEKIFIHKCNYSCEVGITELKDIKNENKKFDNIF</sequence>
<evidence type="ECO:0000256" key="3">
    <source>
        <dbReference type="ARBA" id="ARBA00022722"/>
    </source>
</evidence>
<evidence type="ECO:0000256" key="9">
    <source>
        <dbReference type="ARBA" id="ARBA00023118"/>
    </source>
</evidence>
<keyword evidence="4" id="KW-0479">Metal-binding</keyword>